<feature type="transmembrane region" description="Helical" evidence="6">
    <location>
        <begin position="276"/>
        <end position="299"/>
    </location>
</feature>
<dbReference type="Pfam" id="PF13520">
    <property type="entry name" value="AA_permease_2"/>
    <property type="match status" value="1"/>
</dbReference>
<keyword evidence="4 6" id="KW-0472">Membrane</keyword>
<dbReference type="EMBL" id="JAACJJ010000014">
    <property type="protein sequence ID" value="KAF5327216.1"/>
    <property type="molecule type" value="Genomic_DNA"/>
</dbReference>
<feature type="transmembrane region" description="Helical" evidence="6">
    <location>
        <begin position="328"/>
        <end position="348"/>
    </location>
</feature>
<dbReference type="PANTHER" id="PTHR11785">
    <property type="entry name" value="AMINO ACID TRANSPORTER"/>
    <property type="match status" value="1"/>
</dbReference>
<dbReference type="GO" id="GO:0015179">
    <property type="term" value="F:L-amino acid transmembrane transporter activity"/>
    <property type="evidence" value="ECO:0007669"/>
    <property type="project" value="TreeGrafter"/>
</dbReference>
<organism evidence="7 8">
    <name type="scientific">Psilocybe cf. subviscida</name>
    <dbReference type="NCBI Taxonomy" id="2480587"/>
    <lineage>
        <taxon>Eukaryota</taxon>
        <taxon>Fungi</taxon>
        <taxon>Dikarya</taxon>
        <taxon>Basidiomycota</taxon>
        <taxon>Agaricomycotina</taxon>
        <taxon>Agaricomycetes</taxon>
        <taxon>Agaricomycetidae</taxon>
        <taxon>Agaricales</taxon>
        <taxon>Agaricineae</taxon>
        <taxon>Strophariaceae</taxon>
        <taxon>Psilocybe</taxon>
    </lineage>
</organism>
<evidence type="ECO:0000256" key="5">
    <source>
        <dbReference type="SAM" id="MobiDB-lite"/>
    </source>
</evidence>
<keyword evidence="2 6" id="KW-0812">Transmembrane</keyword>
<evidence type="ECO:0000313" key="8">
    <source>
        <dbReference type="Proteomes" id="UP000567179"/>
    </source>
</evidence>
<feature type="transmembrane region" description="Helical" evidence="6">
    <location>
        <begin position="368"/>
        <end position="389"/>
    </location>
</feature>
<evidence type="ECO:0000256" key="6">
    <source>
        <dbReference type="SAM" id="Phobius"/>
    </source>
</evidence>
<feature type="transmembrane region" description="Helical" evidence="6">
    <location>
        <begin position="162"/>
        <end position="183"/>
    </location>
</feature>
<feature type="region of interest" description="Disordered" evidence="5">
    <location>
        <begin position="1"/>
        <end position="33"/>
    </location>
</feature>
<keyword evidence="8" id="KW-1185">Reference proteome</keyword>
<evidence type="ECO:0008006" key="9">
    <source>
        <dbReference type="Google" id="ProtNLM"/>
    </source>
</evidence>
<dbReference type="InterPro" id="IPR050598">
    <property type="entry name" value="AminoAcid_Transporter"/>
</dbReference>
<feature type="transmembrane region" description="Helical" evidence="6">
    <location>
        <begin position="195"/>
        <end position="217"/>
    </location>
</feature>
<evidence type="ECO:0000256" key="1">
    <source>
        <dbReference type="ARBA" id="ARBA00004141"/>
    </source>
</evidence>
<feature type="transmembrane region" description="Helical" evidence="6">
    <location>
        <begin position="396"/>
        <end position="414"/>
    </location>
</feature>
<dbReference type="AlphaFoldDB" id="A0A8H5BQ76"/>
<protein>
    <recommendedName>
        <fullName evidence="9">High-affinity methionine permease</fullName>
    </recommendedName>
</protein>
<comment type="subcellular location">
    <subcellularLocation>
        <location evidence="1">Membrane</location>
        <topology evidence="1">Multi-pass membrane protein</topology>
    </subcellularLocation>
</comment>
<feature type="transmembrane region" description="Helical" evidence="6">
    <location>
        <begin position="39"/>
        <end position="59"/>
    </location>
</feature>
<gene>
    <name evidence="7" type="ORF">D9619_005089</name>
</gene>
<evidence type="ECO:0000256" key="3">
    <source>
        <dbReference type="ARBA" id="ARBA00022989"/>
    </source>
</evidence>
<evidence type="ECO:0000256" key="4">
    <source>
        <dbReference type="ARBA" id="ARBA00023136"/>
    </source>
</evidence>
<keyword evidence="3 6" id="KW-1133">Transmembrane helix</keyword>
<dbReference type="GO" id="GO:0016020">
    <property type="term" value="C:membrane"/>
    <property type="evidence" value="ECO:0007669"/>
    <property type="project" value="UniProtKB-SubCell"/>
</dbReference>
<comment type="caution">
    <text evidence="7">The sequence shown here is derived from an EMBL/GenBank/DDBJ whole genome shotgun (WGS) entry which is preliminary data.</text>
</comment>
<sequence length="574" mass="62512">MDTLRAPVRDSETQPLLQDTEHNNDQARNDDQTAPKRQIGVITAVFLVFNRVIGTGVFATPSAILGFSGSVGLALVMWVLGALFAVCGMQVYIIWGTALPRNGGEKNYIEHLFPKPPRLISSIYAGSVVLLAHGAGNVLMFAEYSLASLAYVHPSPSRSFLSPVRIVSFLCLTSVALLHGLHIPSGIRLQNALGFLKFGILSIVLVAGLIALCGHLQEGVQRPGNFDSWETIWEGSRTDGSVISASLYNVIYSFIGYNNANYALSEMKDPAGTLRIAGPLAICTIGLFYVLCNIAYFAAASKEEISGSGRLVAALLFRNVWGAKTERMLNAFVALSALGTVSFSFGRVNQELGKKQVLPFSKVWASDWPARAPLAGFALHAVICLFVIFMIPEGDAFNFVINMVYYLLVPSPQFSAKVACYFKNSYPPAVINATISIGLLYLSLRNHPFFARGERSLLLPRPSSSIASTTCFASYDAAPTHAQHTPDDTTAPTQTEYLTFAPSLSLIIPTAIFAVSNVFLLVMPLTKPPPGVEPYKRLPYWTHAAGGWAIFALGGLWWVYRERKMRKVRDSLAT</sequence>
<dbReference type="Gene3D" id="1.20.1740.10">
    <property type="entry name" value="Amino acid/polyamine transporter I"/>
    <property type="match status" value="1"/>
</dbReference>
<feature type="transmembrane region" description="Helical" evidence="6">
    <location>
        <begin position="426"/>
        <end position="444"/>
    </location>
</feature>
<feature type="transmembrane region" description="Helical" evidence="6">
    <location>
        <begin position="504"/>
        <end position="526"/>
    </location>
</feature>
<feature type="compositionally biased region" description="Basic and acidic residues" evidence="5">
    <location>
        <begin position="19"/>
        <end position="33"/>
    </location>
</feature>
<evidence type="ECO:0000256" key="2">
    <source>
        <dbReference type="ARBA" id="ARBA00022692"/>
    </source>
</evidence>
<accession>A0A8H5BQ76</accession>
<reference evidence="7 8" key="1">
    <citation type="journal article" date="2020" name="ISME J.">
        <title>Uncovering the hidden diversity of litter-decomposition mechanisms in mushroom-forming fungi.</title>
        <authorList>
            <person name="Floudas D."/>
            <person name="Bentzer J."/>
            <person name="Ahren D."/>
            <person name="Johansson T."/>
            <person name="Persson P."/>
            <person name="Tunlid A."/>
        </authorList>
    </citation>
    <scope>NUCLEOTIDE SEQUENCE [LARGE SCALE GENOMIC DNA]</scope>
    <source>
        <strain evidence="7 8">CBS 101986</strain>
    </source>
</reference>
<dbReference type="Proteomes" id="UP000567179">
    <property type="component" value="Unassembled WGS sequence"/>
</dbReference>
<evidence type="ECO:0000313" key="7">
    <source>
        <dbReference type="EMBL" id="KAF5327216.1"/>
    </source>
</evidence>
<dbReference type="OrthoDB" id="5982228at2759"/>
<name>A0A8H5BQ76_9AGAR</name>
<feature type="transmembrane region" description="Helical" evidence="6">
    <location>
        <begin position="119"/>
        <end position="142"/>
    </location>
</feature>
<proteinExistence type="predicted"/>
<feature type="transmembrane region" description="Helical" evidence="6">
    <location>
        <begin position="71"/>
        <end position="98"/>
    </location>
</feature>
<dbReference type="PANTHER" id="PTHR11785:SF498">
    <property type="entry name" value="HIGH-AFFINITY METHIONINE PERMEASE"/>
    <property type="match status" value="1"/>
</dbReference>
<dbReference type="InterPro" id="IPR002293">
    <property type="entry name" value="AA/rel_permease1"/>
</dbReference>
<feature type="transmembrane region" description="Helical" evidence="6">
    <location>
        <begin position="538"/>
        <end position="560"/>
    </location>
</feature>